<gene>
    <name evidence="4" type="ORF">NAES01612_LOCUS9416</name>
</gene>
<evidence type="ECO:0000256" key="1">
    <source>
        <dbReference type="ARBA" id="ARBA00022737"/>
    </source>
</evidence>
<feature type="repeat" description="ANK" evidence="3">
    <location>
        <begin position="39"/>
        <end position="71"/>
    </location>
</feature>
<dbReference type="Pfam" id="PF12796">
    <property type="entry name" value="Ank_2"/>
    <property type="match status" value="1"/>
</dbReference>
<reference evidence="4" key="1">
    <citation type="submission" date="2021-01" db="EMBL/GenBank/DDBJ databases">
        <authorList>
            <person name="Corre E."/>
            <person name="Pelletier E."/>
            <person name="Niang G."/>
            <person name="Scheremetjew M."/>
            <person name="Finn R."/>
            <person name="Kale V."/>
            <person name="Holt S."/>
            <person name="Cochrane G."/>
            <person name="Meng A."/>
            <person name="Brown T."/>
            <person name="Cohen L."/>
        </authorList>
    </citation>
    <scope>NUCLEOTIDE SEQUENCE</scope>
    <source>
        <strain evidence="4">SoJaBio B1-5/56/2</strain>
    </source>
</reference>
<evidence type="ECO:0000256" key="2">
    <source>
        <dbReference type="ARBA" id="ARBA00023043"/>
    </source>
</evidence>
<dbReference type="SUPFAM" id="SSF48403">
    <property type="entry name" value="Ankyrin repeat"/>
    <property type="match status" value="1"/>
</dbReference>
<dbReference type="GO" id="GO:0004842">
    <property type="term" value="F:ubiquitin-protein transferase activity"/>
    <property type="evidence" value="ECO:0007669"/>
    <property type="project" value="TreeGrafter"/>
</dbReference>
<organism evidence="4">
    <name type="scientific">Paramoeba aestuarina</name>
    <dbReference type="NCBI Taxonomy" id="180227"/>
    <lineage>
        <taxon>Eukaryota</taxon>
        <taxon>Amoebozoa</taxon>
        <taxon>Discosea</taxon>
        <taxon>Flabellinia</taxon>
        <taxon>Dactylopodida</taxon>
        <taxon>Paramoebidae</taxon>
        <taxon>Paramoeba</taxon>
    </lineage>
</organism>
<dbReference type="EMBL" id="HBKR01014227">
    <property type="protein sequence ID" value="CAE2301359.1"/>
    <property type="molecule type" value="Transcribed_RNA"/>
</dbReference>
<name>A0A7S4KPJ4_9EUKA</name>
<dbReference type="Gene3D" id="1.25.40.20">
    <property type="entry name" value="Ankyrin repeat-containing domain"/>
    <property type="match status" value="1"/>
</dbReference>
<dbReference type="InterPro" id="IPR036770">
    <property type="entry name" value="Ankyrin_rpt-contain_sf"/>
</dbReference>
<keyword evidence="2 3" id="KW-0040">ANK repeat</keyword>
<dbReference type="PROSITE" id="PS50297">
    <property type="entry name" value="ANK_REP_REGION"/>
    <property type="match status" value="2"/>
</dbReference>
<protein>
    <submittedName>
        <fullName evidence="4">Uncharacterized protein</fullName>
    </submittedName>
</protein>
<sequence length="139" mass="15162">MSDDSGINFYIEAAKRGNEEQIDELLKQPEYTIASVDGLGNTALHWAASGGHSDCVKYLLGKKIALNAQNQNGDTALHKAVWRHHAETCKLIVDAGADVEIVNHDGKCPYAIARDADIKRIVAPPLEMAEDDECDEDSD</sequence>
<keyword evidence="1" id="KW-0677">Repeat</keyword>
<dbReference type="PANTHER" id="PTHR24171:SF8">
    <property type="entry name" value="BRCA1-ASSOCIATED RING DOMAIN PROTEIN 1"/>
    <property type="match status" value="1"/>
</dbReference>
<feature type="repeat" description="ANK" evidence="3">
    <location>
        <begin position="72"/>
        <end position="104"/>
    </location>
</feature>
<proteinExistence type="predicted"/>
<dbReference type="InterPro" id="IPR002110">
    <property type="entry name" value="Ankyrin_rpt"/>
</dbReference>
<dbReference type="PANTHER" id="PTHR24171">
    <property type="entry name" value="ANKYRIN REPEAT DOMAIN-CONTAINING PROTEIN 39-RELATED"/>
    <property type="match status" value="1"/>
</dbReference>
<accession>A0A7S4KPJ4</accession>
<evidence type="ECO:0000256" key="3">
    <source>
        <dbReference type="PROSITE-ProRule" id="PRU00023"/>
    </source>
</evidence>
<dbReference type="AlphaFoldDB" id="A0A7S4KPJ4"/>
<dbReference type="GO" id="GO:0085020">
    <property type="term" value="P:protein K6-linked ubiquitination"/>
    <property type="evidence" value="ECO:0007669"/>
    <property type="project" value="TreeGrafter"/>
</dbReference>
<dbReference type="SMART" id="SM00248">
    <property type="entry name" value="ANK"/>
    <property type="match status" value="2"/>
</dbReference>
<evidence type="ECO:0000313" key="4">
    <source>
        <dbReference type="EMBL" id="CAE2301359.1"/>
    </source>
</evidence>
<dbReference type="PRINTS" id="PR01415">
    <property type="entry name" value="ANKYRIN"/>
</dbReference>
<dbReference type="PROSITE" id="PS50088">
    <property type="entry name" value="ANK_REPEAT"/>
    <property type="match status" value="2"/>
</dbReference>